<keyword evidence="6 12" id="KW-0812">Transmembrane</keyword>
<dbReference type="Proteomes" id="UP000464787">
    <property type="component" value="Chromosome"/>
</dbReference>
<reference evidence="15 16" key="1">
    <citation type="submission" date="2020-01" db="EMBL/GenBank/DDBJ databases">
        <title>Genome sequencing of strain KACC 21265.</title>
        <authorList>
            <person name="Heo J."/>
            <person name="Kim S.-J."/>
            <person name="Kim J.-S."/>
            <person name="Hong S.-B."/>
            <person name="Kwon S.-W."/>
        </authorList>
    </citation>
    <scope>NUCLEOTIDE SEQUENCE [LARGE SCALE GENOMIC DNA]</scope>
    <source>
        <strain evidence="15 16">KACC 21265</strain>
    </source>
</reference>
<dbReference type="InterPro" id="IPR023051">
    <property type="entry name" value="Kup"/>
</dbReference>
<feature type="transmembrane region" description="Helical" evidence="12">
    <location>
        <begin position="411"/>
        <end position="434"/>
    </location>
</feature>
<dbReference type="GO" id="GO:0015293">
    <property type="term" value="F:symporter activity"/>
    <property type="evidence" value="ECO:0007669"/>
    <property type="project" value="UniProtKB-UniRule"/>
</dbReference>
<accession>A0A857J0E9</accession>
<proteinExistence type="inferred from homology"/>
<feature type="transmembrane region" description="Helical" evidence="12">
    <location>
        <begin position="186"/>
        <end position="207"/>
    </location>
</feature>
<dbReference type="PANTHER" id="PTHR30540">
    <property type="entry name" value="OSMOTIC STRESS POTASSIUM TRANSPORTER"/>
    <property type="match status" value="1"/>
</dbReference>
<evidence type="ECO:0000256" key="12">
    <source>
        <dbReference type="HAMAP-Rule" id="MF_01522"/>
    </source>
</evidence>
<feature type="transmembrane region" description="Helical" evidence="12">
    <location>
        <begin position="227"/>
        <end position="250"/>
    </location>
</feature>
<dbReference type="InterPro" id="IPR003855">
    <property type="entry name" value="K+_transporter"/>
</dbReference>
<gene>
    <name evidence="15" type="primary">trkD</name>
    <name evidence="12" type="synonym">kup</name>
    <name evidence="15" type="ORF">GT347_04720</name>
</gene>
<protein>
    <recommendedName>
        <fullName evidence="12">Probable potassium transport system protein Kup</fullName>
    </recommendedName>
</protein>
<feature type="transmembrane region" description="Helical" evidence="12">
    <location>
        <begin position="114"/>
        <end position="136"/>
    </location>
</feature>
<dbReference type="AlphaFoldDB" id="A0A857J0E9"/>
<comment type="function">
    <text evidence="12">Transport of potassium into the cell. Likely operates as a K(+):H(+) symporter.</text>
</comment>
<evidence type="ECO:0000313" key="16">
    <source>
        <dbReference type="Proteomes" id="UP000464787"/>
    </source>
</evidence>
<feature type="transmembrane region" description="Helical" evidence="12">
    <location>
        <begin position="354"/>
        <end position="374"/>
    </location>
</feature>
<dbReference type="GO" id="GO:0005886">
    <property type="term" value="C:plasma membrane"/>
    <property type="evidence" value="ECO:0007669"/>
    <property type="project" value="UniProtKB-SubCell"/>
</dbReference>
<feature type="transmembrane region" description="Helical" evidence="12">
    <location>
        <begin position="57"/>
        <end position="81"/>
    </location>
</feature>
<dbReference type="RefSeq" id="WP_160550862.1">
    <property type="nucleotide sequence ID" value="NZ_CP047650.1"/>
</dbReference>
<evidence type="ECO:0000256" key="9">
    <source>
        <dbReference type="ARBA" id="ARBA00022989"/>
    </source>
</evidence>
<keyword evidence="9 12" id="KW-1133">Transmembrane helix</keyword>
<name>A0A857J0E9_9BURK</name>
<evidence type="ECO:0000256" key="10">
    <source>
        <dbReference type="ARBA" id="ARBA00023065"/>
    </source>
</evidence>
<organism evidence="15 16">
    <name type="scientific">Xylophilus rhododendri</name>
    <dbReference type="NCBI Taxonomy" id="2697032"/>
    <lineage>
        <taxon>Bacteria</taxon>
        <taxon>Pseudomonadati</taxon>
        <taxon>Pseudomonadota</taxon>
        <taxon>Betaproteobacteria</taxon>
        <taxon>Burkholderiales</taxon>
        <taxon>Xylophilus</taxon>
    </lineage>
</organism>
<dbReference type="HAMAP" id="MF_01522">
    <property type="entry name" value="Kup"/>
    <property type="match status" value="1"/>
</dbReference>
<evidence type="ECO:0000256" key="4">
    <source>
        <dbReference type="ARBA" id="ARBA00022475"/>
    </source>
</evidence>
<feature type="domain" description="K+ potassium transporter integral membrane" evidence="13">
    <location>
        <begin position="23"/>
        <end position="480"/>
    </location>
</feature>
<keyword evidence="10 12" id="KW-0406">Ion transport</keyword>
<dbReference type="InterPro" id="IPR053951">
    <property type="entry name" value="K_trans_N"/>
</dbReference>
<keyword evidence="3 12" id="KW-0813">Transport</keyword>
<evidence type="ECO:0000256" key="2">
    <source>
        <dbReference type="ARBA" id="ARBA00007019"/>
    </source>
</evidence>
<evidence type="ECO:0000259" key="14">
    <source>
        <dbReference type="Pfam" id="PF22776"/>
    </source>
</evidence>
<evidence type="ECO:0000256" key="11">
    <source>
        <dbReference type="ARBA" id="ARBA00023136"/>
    </source>
</evidence>
<keyword evidence="8 12" id="KW-0630">Potassium</keyword>
<sequence>MASSPALPSSPPQGHHKTATSALTLGALGVVFGDIGTSPLYAFKECLSPEHGVLIDRGAVLGLLSLVFWGLMLVVTLKYVVFVLRADHDGEGGILALAGLAKHALEAGSRARPWLFRSVSLMGLVGAAMFYGDSLITPAISVLSAVEGIEVATPHLRHWVVPITLAVLVALFAVQRYGTASVGRIFGPVMVLWFLTLAVSGLAQVLQHPGILEALDPRWALSFMRHHAPQAIGVLGAVFLAFTGGEALYADMGHFGARPIRLAWSFIALPALTLNYFGQGALVLHDAGAAANPFFHLFPDWATVPMVVLAACATVIASQAVISGAYSMTAHAMRMGYLPRMRIVQTSGDAIGQIYLPGVNWVLMAGVLALVLAFRSSGALAAAYGIAVSVTMLATTLLTGIVAWRLWRWNGLAVATGVALFALVDLVFIGANSVKIADGGWLTLVVAALAIFVFVTWSRGRRVAEAAAAEERFPLAPFIESLTQYGMPHRVKGTAVFLTADADSVPHALLHNLKHNQVLHERVVVMAVHAAPVPRVDAGRRLEAQDLGSGVWKVNVSHGFTETPDVPEYLRLLAYRQGLQIEAMATSFFTSRASVGTGRLDGLNALQKTVFAWMQRNAARAPDYFGLPGNRLIEIGRRAT</sequence>
<feature type="transmembrane region" description="Helical" evidence="12">
    <location>
        <begin position="156"/>
        <end position="174"/>
    </location>
</feature>
<feature type="transmembrane region" description="Helical" evidence="12">
    <location>
        <begin position="304"/>
        <end position="333"/>
    </location>
</feature>
<dbReference type="EMBL" id="CP047650">
    <property type="protein sequence ID" value="QHI97344.1"/>
    <property type="molecule type" value="Genomic_DNA"/>
</dbReference>
<feature type="domain" description="K+ potassium transporter C-terminal" evidence="14">
    <location>
        <begin position="492"/>
        <end position="638"/>
    </location>
</feature>
<feature type="transmembrane region" description="Helical" evidence="12">
    <location>
        <begin position="380"/>
        <end position="404"/>
    </location>
</feature>
<comment type="subcellular location">
    <subcellularLocation>
        <location evidence="12">Cell membrane</location>
        <topology evidence="12">Multi-pass membrane protein</topology>
    </subcellularLocation>
    <subcellularLocation>
        <location evidence="1">Membrane</location>
        <topology evidence="1">Multi-pass membrane protein</topology>
    </subcellularLocation>
</comment>
<comment type="catalytic activity">
    <reaction evidence="12">
        <text>K(+)(in) + H(+)(in) = K(+)(out) + H(+)(out)</text>
        <dbReference type="Rhea" id="RHEA:28490"/>
        <dbReference type="ChEBI" id="CHEBI:15378"/>
        <dbReference type="ChEBI" id="CHEBI:29103"/>
    </reaction>
</comment>
<evidence type="ECO:0000259" key="13">
    <source>
        <dbReference type="Pfam" id="PF02705"/>
    </source>
</evidence>
<keyword evidence="4 12" id="KW-1003">Cell membrane</keyword>
<dbReference type="Pfam" id="PF22776">
    <property type="entry name" value="K_trans_C"/>
    <property type="match status" value="1"/>
</dbReference>
<evidence type="ECO:0000256" key="8">
    <source>
        <dbReference type="ARBA" id="ARBA00022958"/>
    </source>
</evidence>
<keyword evidence="16" id="KW-1185">Reference proteome</keyword>
<evidence type="ECO:0000313" key="15">
    <source>
        <dbReference type="EMBL" id="QHI97344.1"/>
    </source>
</evidence>
<dbReference type="GO" id="GO:0015079">
    <property type="term" value="F:potassium ion transmembrane transporter activity"/>
    <property type="evidence" value="ECO:0007669"/>
    <property type="project" value="UniProtKB-UniRule"/>
</dbReference>
<feature type="transmembrane region" description="Helical" evidence="12">
    <location>
        <begin position="440"/>
        <end position="457"/>
    </location>
</feature>
<feature type="transmembrane region" description="Helical" evidence="12">
    <location>
        <begin position="262"/>
        <end position="284"/>
    </location>
</feature>
<keyword evidence="11 12" id="KW-0472">Membrane</keyword>
<dbReference type="InterPro" id="IPR053952">
    <property type="entry name" value="K_trans_C"/>
</dbReference>
<evidence type="ECO:0000256" key="7">
    <source>
        <dbReference type="ARBA" id="ARBA00022847"/>
    </source>
</evidence>
<dbReference type="PANTHER" id="PTHR30540:SF79">
    <property type="entry name" value="LOW AFFINITY POTASSIUM TRANSPORT SYSTEM PROTEIN KUP"/>
    <property type="match status" value="1"/>
</dbReference>
<comment type="similarity">
    <text evidence="2 12">Belongs to the HAK/KUP transporter (TC 2.A.72) family.</text>
</comment>
<evidence type="ECO:0000256" key="6">
    <source>
        <dbReference type="ARBA" id="ARBA00022692"/>
    </source>
</evidence>
<dbReference type="Pfam" id="PF02705">
    <property type="entry name" value="K_trans"/>
    <property type="match status" value="1"/>
</dbReference>
<evidence type="ECO:0000256" key="5">
    <source>
        <dbReference type="ARBA" id="ARBA00022538"/>
    </source>
</evidence>
<evidence type="ECO:0000256" key="3">
    <source>
        <dbReference type="ARBA" id="ARBA00022448"/>
    </source>
</evidence>
<evidence type="ECO:0000256" key="1">
    <source>
        <dbReference type="ARBA" id="ARBA00004141"/>
    </source>
</evidence>
<dbReference type="KEGG" id="xyk:GT347_04720"/>
<keyword evidence="7 12" id="KW-0769">Symport</keyword>
<keyword evidence="5 12" id="KW-0633">Potassium transport</keyword>